<dbReference type="AlphaFoldDB" id="A0A074TI79"/>
<evidence type="ECO:0000256" key="3">
    <source>
        <dbReference type="ARBA" id="ARBA00022991"/>
    </source>
</evidence>
<dbReference type="PANTHER" id="PTHR47429:SF2">
    <property type="entry name" value="PROTEIN TWIN LOV 1"/>
    <property type="match status" value="1"/>
</dbReference>
<evidence type="ECO:0000256" key="2">
    <source>
        <dbReference type="ARBA" id="ARBA00022643"/>
    </source>
</evidence>
<dbReference type="STRING" id="1185766.SAMN05216224_101344"/>
<organism evidence="5 6">
    <name type="scientific">Thioclava dalianensis</name>
    <dbReference type="NCBI Taxonomy" id="1185766"/>
    <lineage>
        <taxon>Bacteria</taxon>
        <taxon>Pseudomonadati</taxon>
        <taxon>Pseudomonadota</taxon>
        <taxon>Alphaproteobacteria</taxon>
        <taxon>Rhodobacterales</taxon>
        <taxon>Paracoccaceae</taxon>
        <taxon>Thioclava</taxon>
    </lineage>
</organism>
<dbReference type="Pfam" id="PF13426">
    <property type="entry name" value="PAS_9"/>
    <property type="match status" value="1"/>
</dbReference>
<dbReference type="NCBIfam" id="TIGR00229">
    <property type="entry name" value="sensory_box"/>
    <property type="match status" value="1"/>
</dbReference>
<comment type="caution">
    <text evidence="5">The sequence shown here is derived from an EMBL/GenBank/DDBJ whole genome shotgun (WGS) entry which is preliminary data.</text>
</comment>
<evidence type="ECO:0000259" key="4">
    <source>
        <dbReference type="PROSITE" id="PS50112"/>
    </source>
</evidence>
<evidence type="ECO:0000313" key="6">
    <source>
        <dbReference type="Proteomes" id="UP000027725"/>
    </source>
</evidence>
<dbReference type="PANTHER" id="PTHR47429">
    <property type="entry name" value="PROTEIN TWIN LOV 1"/>
    <property type="match status" value="1"/>
</dbReference>
<protein>
    <submittedName>
        <fullName evidence="5">Diguanylate cyclase</fullName>
    </submittedName>
</protein>
<keyword evidence="2" id="KW-0288">FMN</keyword>
<name>A0A074TI79_9RHOB</name>
<dbReference type="InterPro" id="IPR035965">
    <property type="entry name" value="PAS-like_dom_sf"/>
</dbReference>
<keyword evidence="3" id="KW-0157">Chromophore</keyword>
<dbReference type="EMBL" id="JHEH01000002">
    <property type="protein sequence ID" value="KEP71421.1"/>
    <property type="molecule type" value="Genomic_DNA"/>
</dbReference>
<evidence type="ECO:0000313" key="5">
    <source>
        <dbReference type="EMBL" id="KEP71421.1"/>
    </source>
</evidence>
<dbReference type="CDD" id="cd00130">
    <property type="entry name" value="PAS"/>
    <property type="match status" value="1"/>
</dbReference>
<keyword evidence="6" id="KW-1185">Reference proteome</keyword>
<dbReference type="InterPro" id="IPR000014">
    <property type="entry name" value="PAS"/>
</dbReference>
<dbReference type="Proteomes" id="UP000027725">
    <property type="component" value="Unassembled WGS sequence"/>
</dbReference>
<feature type="domain" description="PAS" evidence="4">
    <location>
        <begin position="30"/>
        <end position="82"/>
    </location>
</feature>
<proteinExistence type="predicted"/>
<sequence>MAYSEITTLPEPLIAYCDKSNVALTLATADRDDLPLVYVNAAFLKLTGYEAHEVLDRNCRFLQCDETTESQRDEVRAFLRDEAQDAGRFRIANQRKSGDVFENFVFMSRMRDASGATRLFLGSQFDLSQASRRAGLSQNDAALDAAVGDIDIISRGFGLAMIGSAKVLSESVAMMANLIYRDEGS</sequence>
<accession>A0A074TI79</accession>
<gene>
    <name evidence="5" type="ORF">DL1_07490</name>
</gene>
<reference evidence="5 6" key="1">
    <citation type="submission" date="2014-03" db="EMBL/GenBank/DDBJ databases">
        <title>The draft genome sequence of Thioclava dalianensis DLFJ1-1.</title>
        <authorList>
            <person name="Lai Q."/>
            <person name="Shao Z."/>
        </authorList>
    </citation>
    <scope>NUCLEOTIDE SEQUENCE [LARGE SCALE GENOMIC DNA]</scope>
    <source>
        <strain evidence="5 6">DLFJ1-1</strain>
    </source>
</reference>
<dbReference type="OrthoDB" id="489241at2"/>
<dbReference type="SUPFAM" id="SSF55785">
    <property type="entry name" value="PYP-like sensor domain (PAS domain)"/>
    <property type="match status" value="1"/>
</dbReference>
<dbReference type="PROSITE" id="PS50112">
    <property type="entry name" value="PAS"/>
    <property type="match status" value="1"/>
</dbReference>
<dbReference type="RefSeq" id="WP_051693270.1">
    <property type="nucleotide sequence ID" value="NZ_FOVB01000001.1"/>
</dbReference>
<keyword evidence="1" id="KW-0285">Flavoprotein</keyword>
<dbReference type="eggNOG" id="COG3829">
    <property type="taxonomic scope" value="Bacteria"/>
</dbReference>
<evidence type="ECO:0000256" key="1">
    <source>
        <dbReference type="ARBA" id="ARBA00022630"/>
    </source>
</evidence>
<dbReference type="Gene3D" id="3.30.450.20">
    <property type="entry name" value="PAS domain"/>
    <property type="match status" value="1"/>
</dbReference>